<proteinExistence type="predicted"/>
<dbReference type="PROSITE" id="PS51257">
    <property type="entry name" value="PROKAR_LIPOPROTEIN"/>
    <property type="match status" value="1"/>
</dbReference>
<feature type="compositionally biased region" description="Polar residues" evidence="1">
    <location>
        <begin position="792"/>
        <end position="808"/>
    </location>
</feature>
<keyword evidence="4" id="KW-1185">Reference proteome</keyword>
<dbReference type="Gene3D" id="1.25.40.10">
    <property type="entry name" value="Tetratricopeptide repeat domain"/>
    <property type="match status" value="2"/>
</dbReference>
<organism evidence="3 4">
    <name type="scientific">Chryseobacterium lacus</name>
    <dbReference type="NCBI Taxonomy" id="2058346"/>
    <lineage>
        <taxon>Bacteria</taxon>
        <taxon>Pseudomonadati</taxon>
        <taxon>Bacteroidota</taxon>
        <taxon>Flavobacteriia</taxon>
        <taxon>Flavobacteriales</taxon>
        <taxon>Weeksellaceae</taxon>
        <taxon>Chryseobacterium group</taxon>
        <taxon>Chryseobacterium</taxon>
    </lineage>
</organism>
<dbReference type="InterPro" id="IPR011990">
    <property type="entry name" value="TPR-like_helical_dom_sf"/>
</dbReference>
<name>A0A368N038_9FLAO</name>
<sequence>MKKTIFSLFLILFLAACATKKPEKRSRFMKGFFTQYNTLFNAQDALNTEFDERTKAHKDNFYAPYIHLLTYEEQPLGSEIGQAAAFSETATPASRNTLSRSAGNLPAMPGANDGLSDAKGATTLEIAEAKALKSIDKYSVIRDGQEKNSSIFDAYITLAQARIYMGKPLAALDALNTVFIKMKDDKRLPLAKIYQGLAYAKMKDYFKANAIFADLKKEKLKKDYQKLLSIHYSEALLEAGNKEAAVAELAHAFEVNSNRKMKSRIAFLRGQILADLGKGQQARESFASAYKYANDFEFEVKSQIEIAKTYNSKDDYSGARKYLEDISKKGTYASRKNEFYYALGLMANKAGKKTEAQDFFRKSLAEKVSDPQIRGLSYFEIGKGYLEEDDYIKAGAYYDSAIAVMTYEPTKIALQNQSSNIKKIAANYYLIKKNDSILALAKMSEGERIAYFNSHIEKMKAKEDAEERARIREERSKGFDTGDYSANSVFAGKSNMFQDFTGGSKGFYFSNTSSVSRGSTDFKQIWGNRALSDNWRYSARMATMQDPKSAALGVVSTADPRRFEPAFYIEKIPRDAATLDLLKKSRDTATLGMGMMYDDFFSDTPLATQTLYDLVDNQPEEKVMLLSLYEIFVMNYENNPAAAERAKQILLNDYPYTSYAEFARNPRNKSFVKSAPEAERAYRTAFAYYENEKFTESQAIIHDALEQHKNDALVPKFALLNALNAGKLSGKEVMILQLEQIALNYDKTMEGEKAKEMLNWLKSDLKVQMRDEKGNVIQKNPTPTAPVKKTETPINTAPSNVLQKQQNDAARKAEERSLEQAQENPLAPPTLPKQRK</sequence>
<protein>
    <submittedName>
        <fullName evidence="3">Tetratricopeptide repeat protein</fullName>
    </submittedName>
</protein>
<feature type="compositionally biased region" description="Pro residues" evidence="1">
    <location>
        <begin position="826"/>
        <end position="836"/>
    </location>
</feature>
<dbReference type="InterPro" id="IPR019734">
    <property type="entry name" value="TPR_rpt"/>
</dbReference>
<dbReference type="RefSeq" id="WP_114303296.1">
    <property type="nucleotide sequence ID" value="NZ_QPIE01000003.1"/>
</dbReference>
<feature type="compositionally biased region" description="Basic and acidic residues" evidence="1">
    <location>
        <begin position="809"/>
        <end position="818"/>
    </location>
</feature>
<feature type="signal peptide" evidence="2">
    <location>
        <begin position="1"/>
        <end position="18"/>
    </location>
</feature>
<dbReference type="Proteomes" id="UP000252172">
    <property type="component" value="Unassembled WGS sequence"/>
</dbReference>
<comment type="caution">
    <text evidence="3">The sequence shown here is derived from an EMBL/GenBank/DDBJ whole genome shotgun (WGS) entry which is preliminary data.</text>
</comment>
<evidence type="ECO:0000313" key="4">
    <source>
        <dbReference type="Proteomes" id="UP000252172"/>
    </source>
</evidence>
<feature type="region of interest" description="Disordered" evidence="1">
    <location>
        <begin position="773"/>
        <end position="836"/>
    </location>
</feature>
<evidence type="ECO:0000256" key="1">
    <source>
        <dbReference type="SAM" id="MobiDB-lite"/>
    </source>
</evidence>
<gene>
    <name evidence="3" type="ORF">DQ356_04565</name>
</gene>
<dbReference type="AlphaFoldDB" id="A0A368N038"/>
<reference evidence="3 4" key="1">
    <citation type="submission" date="2018-07" db="EMBL/GenBank/DDBJ databases">
        <title>Chryseobacterium lacus sp. nov., isolated from lake water.</title>
        <authorList>
            <person name="Li C.-M."/>
        </authorList>
    </citation>
    <scope>NUCLEOTIDE SEQUENCE [LARGE SCALE GENOMIC DNA]</scope>
    <source>
        <strain evidence="3 4">YLOS41</strain>
    </source>
</reference>
<dbReference type="EMBL" id="QPIE01000003">
    <property type="protein sequence ID" value="RCU43443.1"/>
    <property type="molecule type" value="Genomic_DNA"/>
</dbReference>
<keyword evidence="2" id="KW-0732">Signal</keyword>
<evidence type="ECO:0000313" key="3">
    <source>
        <dbReference type="EMBL" id="RCU43443.1"/>
    </source>
</evidence>
<feature type="chain" id="PRO_5016579002" evidence="2">
    <location>
        <begin position="19"/>
        <end position="836"/>
    </location>
</feature>
<dbReference type="OrthoDB" id="1522549at2"/>
<dbReference type="SMART" id="SM00028">
    <property type="entry name" value="TPR"/>
    <property type="match status" value="5"/>
</dbReference>
<evidence type="ECO:0000256" key="2">
    <source>
        <dbReference type="SAM" id="SignalP"/>
    </source>
</evidence>
<dbReference type="SUPFAM" id="SSF48452">
    <property type="entry name" value="TPR-like"/>
    <property type="match status" value="1"/>
</dbReference>
<accession>A0A368N038</accession>